<comment type="caution">
    <text evidence="1">The sequence shown here is derived from an EMBL/GenBank/DDBJ whole genome shotgun (WGS) entry which is preliminary data.</text>
</comment>
<gene>
    <name evidence="1" type="ORF">TNCV_4720731</name>
</gene>
<keyword evidence="2" id="KW-1185">Reference proteome</keyword>
<dbReference type="EMBL" id="BMAU01021387">
    <property type="protein sequence ID" value="GFY28945.1"/>
    <property type="molecule type" value="Genomic_DNA"/>
</dbReference>
<organism evidence="1 2">
    <name type="scientific">Trichonephila clavipes</name>
    <name type="common">Golden silk orbweaver</name>
    <name type="synonym">Nephila clavipes</name>
    <dbReference type="NCBI Taxonomy" id="2585209"/>
    <lineage>
        <taxon>Eukaryota</taxon>
        <taxon>Metazoa</taxon>
        <taxon>Ecdysozoa</taxon>
        <taxon>Arthropoda</taxon>
        <taxon>Chelicerata</taxon>
        <taxon>Arachnida</taxon>
        <taxon>Araneae</taxon>
        <taxon>Araneomorphae</taxon>
        <taxon>Entelegynae</taxon>
        <taxon>Araneoidea</taxon>
        <taxon>Nephilidae</taxon>
        <taxon>Trichonephila</taxon>
    </lineage>
</organism>
<reference evidence="1" key="1">
    <citation type="submission" date="2020-08" db="EMBL/GenBank/DDBJ databases">
        <title>Multicomponent nature underlies the extraordinary mechanical properties of spider dragline silk.</title>
        <authorList>
            <person name="Kono N."/>
            <person name="Nakamura H."/>
            <person name="Mori M."/>
            <person name="Yoshida Y."/>
            <person name="Ohtoshi R."/>
            <person name="Malay A.D."/>
            <person name="Moran D.A.P."/>
            <person name="Tomita M."/>
            <person name="Numata K."/>
            <person name="Arakawa K."/>
        </authorList>
    </citation>
    <scope>NUCLEOTIDE SEQUENCE</scope>
</reference>
<evidence type="ECO:0000313" key="1">
    <source>
        <dbReference type="EMBL" id="GFY28945.1"/>
    </source>
</evidence>
<dbReference type="Proteomes" id="UP000887159">
    <property type="component" value="Unassembled WGS sequence"/>
</dbReference>
<dbReference type="AlphaFoldDB" id="A0A8X6W6E5"/>
<proteinExistence type="predicted"/>
<evidence type="ECO:0000313" key="2">
    <source>
        <dbReference type="Proteomes" id="UP000887159"/>
    </source>
</evidence>
<sequence length="172" mass="19812">MSEWIVDKRRSEACTSCPMCLHKRPLCTIDACTVRRPYRSDFIIHLRNFNCSSCRCTGTVIDLLGRIHSFTLPALHECSLWCFIGTIRLLLRRPFQRYMIFVFGLGFLTRMGRNTFFKILTPYYVHCHYFTLFFVETKLSVIASPSQNIDAEQSSGTLPSTSLLSTINVLIP</sequence>
<name>A0A8X6W6E5_TRICX</name>
<accession>A0A8X6W6E5</accession>
<protein>
    <submittedName>
        <fullName evidence="1">Uncharacterized protein</fullName>
    </submittedName>
</protein>